<evidence type="ECO:0000256" key="1">
    <source>
        <dbReference type="SAM" id="MobiDB-lite"/>
    </source>
</evidence>
<protein>
    <submittedName>
        <fullName evidence="3">Uncharacterized protein</fullName>
    </submittedName>
</protein>
<evidence type="ECO:0000256" key="2">
    <source>
        <dbReference type="SAM" id="SignalP"/>
    </source>
</evidence>
<name>A0ABR3W3V3_9PEZI</name>
<dbReference type="EMBL" id="JAWRVE010000159">
    <property type="protein sequence ID" value="KAL1852478.1"/>
    <property type="molecule type" value="Genomic_DNA"/>
</dbReference>
<evidence type="ECO:0000313" key="4">
    <source>
        <dbReference type="Proteomes" id="UP001583177"/>
    </source>
</evidence>
<feature type="signal peptide" evidence="2">
    <location>
        <begin position="1"/>
        <end position="20"/>
    </location>
</feature>
<feature type="chain" id="PRO_5046738831" evidence="2">
    <location>
        <begin position="21"/>
        <end position="150"/>
    </location>
</feature>
<dbReference type="PANTHER" id="PTHR39603:SF1">
    <property type="entry name" value="CYANOVIRIN-N DOMAIN-CONTAINING PROTEIN"/>
    <property type="match status" value="1"/>
</dbReference>
<keyword evidence="2" id="KW-0732">Signal</keyword>
<evidence type="ECO:0000313" key="3">
    <source>
        <dbReference type="EMBL" id="KAL1852478.1"/>
    </source>
</evidence>
<feature type="region of interest" description="Disordered" evidence="1">
    <location>
        <begin position="125"/>
        <end position="150"/>
    </location>
</feature>
<reference evidence="3 4" key="1">
    <citation type="journal article" date="2024" name="IMA Fungus">
        <title>IMA Genome - F19 : A genome assembly and annotation guide to empower mycologists, including annotated draft genome sequences of Ceratocystis pirilliformis, Diaporthe australafricana, Fusarium ophioides, Paecilomyces lecythidis, and Sporothrix stenoceras.</title>
        <authorList>
            <person name="Aylward J."/>
            <person name="Wilson A.M."/>
            <person name="Visagie C.M."/>
            <person name="Spraker J."/>
            <person name="Barnes I."/>
            <person name="Buitendag C."/>
            <person name="Ceriani C."/>
            <person name="Del Mar Angel L."/>
            <person name="du Plessis D."/>
            <person name="Fuchs T."/>
            <person name="Gasser K."/>
            <person name="Kramer D."/>
            <person name="Li W."/>
            <person name="Munsamy K."/>
            <person name="Piso A."/>
            <person name="Price J.L."/>
            <person name="Sonnekus B."/>
            <person name="Thomas C."/>
            <person name="van der Nest A."/>
            <person name="van Dijk A."/>
            <person name="van Heerden A."/>
            <person name="van Vuuren N."/>
            <person name="Yilmaz N."/>
            <person name="Duong T.A."/>
            <person name="van der Merwe N.A."/>
            <person name="Wingfield M.J."/>
            <person name="Wingfield B.D."/>
        </authorList>
    </citation>
    <scope>NUCLEOTIDE SEQUENCE [LARGE SCALE GENOMIC DNA]</scope>
    <source>
        <strain evidence="3 4">CMW 18300</strain>
    </source>
</reference>
<keyword evidence="4" id="KW-1185">Reference proteome</keyword>
<sequence>MVNFAAHALAALAFTALVAAVPTTTSTAPFTFVQWVEDIIANPDGDHLSPEEAVAAKNAAVAAGPIKRVNCEQSLTRANADDAAACLDDLARLGSQGVSCVLTEFQYSLQMCRIGNARIVGSKSTGPTVGTNCSKNEEGAEELEGLDLNH</sequence>
<comment type="caution">
    <text evidence="3">The sequence shown here is derived from an EMBL/GenBank/DDBJ whole genome shotgun (WGS) entry which is preliminary data.</text>
</comment>
<proteinExistence type="predicted"/>
<feature type="compositionally biased region" description="Acidic residues" evidence="1">
    <location>
        <begin position="139"/>
        <end position="150"/>
    </location>
</feature>
<gene>
    <name evidence="3" type="ORF">Daus18300_012159</name>
</gene>
<feature type="compositionally biased region" description="Polar residues" evidence="1">
    <location>
        <begin position="125"/>
        <end position="134"/>
    </location>
</feature>
<dbReference type="PANTHER" id="PTHR39603">
    <property type="entry name" value="CYANOVIRIN-N DOMAIN-CONTAINING PROTEIN"/>
    <property type="match status" value="1"/>
</dbReference>
<accession>A0ABR3W3V3</accession>
<dbReference type="Proteomes" id="UP001583177">
    <property type="component" value="Unassembled WGS sequence"/>
</dbReference>
<organism evidence="3 4">
    <name type="scientific">Diaporthe australafricana</name>
    <dbReference type="NCBI Taxonomy" id="127596"/>
    <lineage>
        <taxon>Eukaryota</taxon>
        <taxon>Fungi</taxon>
        <taxon>Dikarya</taxon>
        <taxon>Ascomycota</taxon>
        <taxon>Pezizomycotina</taxon>
        <taxon>Sordariomycetes</taxon>
        <taxon>Sordariomycetidae</taxon>
        <taxon>Diaporthales</taxon>
        <taxon>Diaporthaceae</taxon>
        <taxon>Diaporthe</taxon>
    </lineage>
</organism>